<gene>
    <name evidence="3" type="ORF">Cco03nite_18050</name>
</gene>
<evidence type="ECO:0000313" key="4">
    <source>
        <dbReference type="Proteomes" id="UP000630887"/>
    </source>
</evidence>
<reference evidence="3 4" key="1">
    <citation type="submission" date="2021-01" db="EMBL/GenBank/DDBJ databases">
        <title>Whole genome shotgun sequence of Catellatospora coxensis NBRC 107359.</title>
        <authorList>
            <person name="Komaki H."/>
            <person name="Tamura T."/>
        </authorList>
    </citation>
    <scope>NUCLEOTIDE SEQUENCE [LARGE SCALE GENOMIC DNA]</scope>
    <source>
        <strain evidence="3 4">NBRC 107359</strain>
    </source>
</reference>
<name>A0A8J3KQ25_9ACTN</name>
<dbReference type="EMBL" id="BONI01000011">
    <property type="protein sequence ID" value="GIG05105.1"/>
    <property type="molecule type" value="Genomic_DNA"/>
</dbReference>
<keyword evidence="2" id="KW-0472">Membrane</keyword>
<keyword evidence="2" id="KW-0812">Transmembrane</keyword>
<evidence type="ECO:0000256" key="2">
    <source>
        <dbReference type="SAM" id="Phobius"/>
    </source>
</evidence>
<dbReference type="Proteomes" id="UP000630887">
    <property type="component" value="Unassembled WGS sequence"/>
</dbReference>
<organism evidence="3 4">
    <name type="scientific">Catellatospora coxensis</name>
    <dbReference type="NCBI Taxonomy" id="310354"/>
    <lineage>
        <taxon>Bacteria</taxon>
        <taxon>Bacillati</taxon>
        <taxon>Actinomycetota</taxon>
        <taxon>Actinomycetes</taxon>
        <taxon>Micromonosporales</taxon>
        <taxon>Micromonosporaceae</taxon>
        <taxon>Catellatospora</taxon>
    </lineage>
</organism>
<keyword evidence="2" id="KW-1133">Transmembrane helix</keyword>
<feature type="region of interest" description="Disordered" evidence="1">
    <location>
        <begin position="1"/>
        <end position="27"/>
    </location>
</feature>
<feature type="transmembrane region" description="Helical" evidence="2">
    <location>
        <begin position="382"/>
        <end position="405"/>
    </location>
</feature>
<feature type="transmembrane region" description="Helical" evidence="2">
    <location>
        <begin position="349"/>
        <end position="376"/>
    </location>
</feature>
<dbReference type="RefSeq" id="WP_203691007.1">
    <property type="nucleotide sequence ID" value="NZ_BAAALC010000016.1"/>
</dbReference>
<protein>
    <recommendedName>
        <fullName evidence="5">Peptide zinc metalloprotease protein</fullName>
    </recommendedName>
</protein>
<dbReference type="AlphaFoldDB" id="A0A8J3KQ25"/>
<keyword evidence="4" id="KW-1185">Reference proteome</keyword>
<evidence type="ECO:0000256" key="1">
    <source>
        <dbReference type="SAM" id="MobiDB-lite"/>
    </source>
</evidence>
<feature type="transmembrane region" description="Helical" evidence="2">
    <location>
        <begin position="282"/>
        <end position="303"/>
    </location>
</feature>
<evidence type="ECO:0008006" key="5">
    <source>
        <dbReference type="Google" id="ProtNLM"/>
    </source>
</evidence>
<feature type="transmembrane region" description="Helical" evidence="2">
    <location>
        <begin position="184"/>
        <end position="201"/>
    </location>
</feature>
<evidence type="ECO:0000313" key="3">
    <source>
        <dbReference type="EMBL" id="GIG05105.1"/>
    </source>
</evidence>
<accession>A0A8J3KQ25</accession>
<feature type="transmembrane region" description="Helical" evidence="2">
    <location>
        <begin position="252"/>
        <end position="275"/>
    </location>
</feature>
<feature type="transmembrane region" description="Helical" evidence="2">
    <location>
        <begin position="149"/>
        <end position="172"/>
    </location>
</feature>
<sequence>MTAQAAAATAEHGATRPRLHPSVLLGPGLTDGTSVTHHLKDPRTGWFFKVGVREFFVISRLDGVRSLDDIAEEYAARFGRRLSEQHWQQIMQLLGGRRLLAGPEDADALRRLTASARAGSRGRRNLLHWRIPLAAPARLFSRVEPAVRWLWSAWFVLPAAAAVLAMLTLMSVQGARLYDDARQLADSVPVLLAFVAIYWLTLAVHEAAHGLTCIHFGGTSPEIGLLWRFPLLAPYCKADDVMLFARRRHRCYTAFAGVFAQLLTLTPAALLWPLLPAGPARTLCAALVLYGSGSTLLNLIPFLQLDGYFMLNHALNMVNLRAGAYRFWARVLDRLRGRAATGEYPRPAGWAYGAYGVASFVFATGLVVGLFAVWFGQLRGPLGAAAAASVLGGVALFGVVMAVVLSRRARRRTAPAVSAVVP</sequence>
<feature type="compositionally biased region" description="Low complexity" evidence="1">
    <location>
        <begin position="1"/>
        <end position="12"/>
    </location>
</feature>
<comment type="caution">
    <text evidence="3">The sequence shown here is derived from an EMBL/GenBank/DDBJ whole genome shotgun (WGS) entry which is preliminary data.</text>
</comment>
<proteinExistence type="predicted"/>